<evidence type="ECO:0000259" key="4">
    <source>
        <dbReference type="Pfam" id="PF04909"/>
    </source>
</evidence>
<dbReference type="Proteomes" id="UP001360953">
    <property type="component" value="Unassembled WGS sequence"/>
</dbReference>
<dbReference type="InterPro" id="IPR006680">
    <property type="entry name" value="Amidohydro-rel"/>
</dbReference>
<keyword evidence="2 3" id="KW-0456">Lyase</keyword>
<comment type="caution">
    <text evidence="5">The sequence shown here is derived from an EMBL/GenBank/DDBJ whole genome shotgun (WGS) entry which is preliminary data.</text>
</comment>
<dbReference type="InterPro" id="IPR032466">
    <property type="entry name" value="Metal_Hydrolase"/>
</dbReference>
<feature type="domain" description="Amidohydrolase-related" evidence="4">
    <location>
        <begin position="4"/>
        <end position="361"/>
    </location>
</feature>
<sequence>MPTVDVHTHVYPPSYMSLLRTRTTVPYVRNFPDAPQNARLIILPGEDAPDKPSTARGRPIGPEYFDIKEKLKFMDAHGIEKSVISLANPWLDFLPPDEAGAAACSINDEVDAICGQYPGRLYAFGTLPLSAPAETVVEEVKRLKTLKFMRGIIMGTSGLGKGLDDPALDPIYAALEEQKLLIFLHPHYGLPSDVYGPRAGDYGHVLPLSLGFPLETTIAVTRMLLSGVWERFKELDILIAHSGGTLPFLAGRIESCINHDGHLKKEGRLEKMRNVWDVLKKNIYLDAVIYSEVGLKAAVEASGADRLMFGTDHPFFPPLDEDETEWLSVKTNYAAIKSAFGGDEAAAKAVLGGNAVRILKLD</sequence>
<dbReference type="Gene3D" id="3.20.20.140">
    <property type="entry name" value="Metal-dependent hydrolases"/>
    <property type="match status" value="1"/>
</dbReference>
<proteinExistence type="inferred from homology"/>
<evidence type="ECO:0000313" key="6">
    <source>
        <dbReference type="Proteomes" id="UP001360953"/>
    </source>
</evidence>
<accession>A0ABR1M144</accession>
<organism evidence="5 6">
    <name type="scientific">Phyllosticta citribraziliensis</name>
    <dbReference type="NCBI Taxonomy" id="989973"/>
    <lineage>
        <taxon>Eukaryota</taxon>
        <taxon>Fungi</taxon>
        <taxon>Dikarya</taxon>
        <taxon>Ascomycota</taxon>
        <taxon>Pezizomycotina</taxon>
        <taxon>Dothideomycetes</taxon>
        <taxon>Dothideomycetes incertae sedis</taxon>
        <taxon>Botryosphaeriales</taxon>
        <taxon>Phyllostictaceae</taxon>
        <taxon>Phyllosticta</taxon>
    </lineage>
</organism>
<dbReference type="PANTHER" id="PTHR21240">
    <property type="entry name" value="2-AMINO-3-CARBOXYLMUCONATE-6-SEMIALDEHYDE DECARBOXYLASE"/>
    <property type="match status" value="1"/>
</dbReference>
<dbReference type="InterPro" id="IPR032465">
    <property type="entry name" value="ACMSD"/>
</dbReference>
<protein>
    <submittedName>
        <fullName evidence="5">Uracil-5-carboxylate decarboxylase</fullName>
    </submittedName>
</protein>
<name>A0ABR1M144_9PEZI</name>
<dbReference type="EMBL" id="JBBPEH010000003">
    <property type="protein sequence ID" value="KAK7541178.1"/>
    <property type="molecule type" value="Genomic_DNA"/>
</dbReference>
<evidence type="ECO:0000256" key="2">
    <source>
        <dbReference type="ARBA" id="ARBA00023239"/>
    </source>
</evidence>
<dbReference type="Pfam" id="PF04909">
    <property type="entry name" value="Amidohydro_2"/>
    <property type="match status" value="1"/>
</dbReference>
<dbReference type="RefSeq" id="XP_066658109.1">
    <property type="nucleotide sequence ID" value="XM_066803573.1"/>
</dbReference>
<dbReference type="PANTHER" id="PTHR21240:SF28">
    <property type="entry name" value="ISO-OROTATE DECARBOXYLASE (EUROFUNG)"/>
    <property type="match status" value="1"/>
</dbReference>
<comment type="similarity">
    <text evidence="3">Belongs to the metallo-dependent hydrolases superfamily.</text>
</comment>
<keyword evidence="6" id="KW-1185">Reference proteome</keyword>
<evidence type="ECO:0000313" key="5">
    <source>
        <dbReference type="EMBL" id="KAK7541178.1"/>
    </source>
</evidence>
<dbReference type="SUPFAM" id="SSF51556">
    <property type="entry name" value="Metallo-dependent hydrolases"/>
    <property type="match status" value="1"/>
</dbReference>
<evidence type="ECO:0000256" key="3">
    <source>
        <dbReference type="RuleBase" id="RU366045"/>
    </source>
</evidence>
<dbReference type="GeneID" id="92036479"/>
<keyword evidence="1 3" id="KW-0210">Decarboxylase</keyword>
<reference evidence="5 6" key="1">
    <citation type="submission" date="2024-04" db="EMBL/GenBank/DDBJ databases">
        <title>Phyllosticta paracitricarpa is synonymous to the EU quarantine fungus P. citricarpa based on phylogenomic analyses.</title>
        <authorList>
            <consortium name="Lawrence Berkeley National Laboratory"/>
            <person name="Van ingen-buijs V.A."/>
            <person name="Van westerhoven A.C."/>
            <person name="Haridas S."/>
            <person name="Skiadas P."/>
            <person name="Martin F."/>
            <person name="Groenewald J.Z."/>
            <person name="Crous P.W."/>
            <person name="Seidl M.F."/>
        </authorList>
    </citation>
    <scope>NUCLEOTIDE SEQUENCE [LARGE SCALE GENOMIC DNA]</scope>
    <source>
        <strain evidence="5 6">CPC 17464</strain>
    </source>
</reference>
<evidence type="ECO:0000256" key="1">
    <source>
        <dbReference type="ARBA" id="ARBA00022793"/>
    </source>
</evidence>
<gene>
    <name evidence="5" type="ORF">J3D65DRAFT_675339</name>
</gene>